<keyword evidence="2" id="KW-1133">Transmembrane helix</keyword>
<name>A0A0H3FA66_RAHSY</name>
<dbReference type="Pfam" id="PF11120">
    <property type="entry name" value="CBP_BcsF"/>
    <property type="match status" value="1"/>
</dbReference>
<reference evidence="4 6" key="3">
    <citation type="submission" date="2024-09" db="EMBL/GenBank/DDBJ databases">
        <title>Genomes of Rahnella.</title>
        <authorList>
            <person name="Mnguni F.C."/>
            <person name="Shin G.Y."/>
            <person name="Coutinho T."/>
        </authorList>
    </citation>
    <scope>NUCLEOTIDE SEQUENCE [LARGE SCALE GENOMIC DNA]</scope>
    <source>
        <strain evidence="4 6">20WA0057</strain>
    </source>
</reference>
<keyword evidence="2" id="KW-0472">Membrane</keyword>
<accession>A0A0H3FA66</accession>
<dbReference type="EMBL" id="JBHUCJ010000009">
    <property type="protein sequence ID" value="MFD3223065.1"/>
    <property type="molecule type" value="Genomic_DNA"/>
</dbReference>
<proteinExistence type="predicted"/>
<protein>
    <submittedName>
        <fullName evidence="3">Celllulose biosynthesis operon protein BcsF/YhjT</fullName>
    </submittedName>
    <submittedName>
        <fullName evidence="4">Cellulose biosynthesis protein BcsF</fullName>
    </submittedName>
</protein>
<dbReference type="eggNOG" id="ENOG502ZWCE">
    <property type="taxonomic scope" value="Bacteria"/>
</dbReference>
<evidence type="ECO:0000313" key="5">
    <source>
        <dbReference type="Proteomes" id="UP000007257"/>
    </source>
</evidence>
<dbReference type="HOGENOM" id="CLU_198346_0_0_6"/>
<reference evidence="3 5" key="2">
    <citation type="journal article" date="2012" name="J. Bacteriol.">
        <title>Complete Genome Sequence of Rahnella sp. Strain Y9602, a Gammaproteobacterium Isolate from Metal- and Radionuclide-Contaminated Soil.</title>
        <authorList>
            <person name="Martinez R.J."/>
            <person name="Bruce D."/>
            <person name="Detter C."/>
            <person name="Goodwin L.A."/>
            <person name="Han J."/>
            <person name="Han C.S."/>
            <person name="Held B."/>
            <person name="Land M.L."/>
            <person name="Mikhailova N."/>
            <person name="Nolan M."/>
            <person name="Pennacchio L."/>
            <person name="Pitluck S."/>
            <person name="Tapia R."/>
            <person name="Woyke T."/>
            <person name="Sobecky P.A."/>
        </authorList>
    </citation>
    <scope>NUCLEOTIDE SEQUENCE [LARGE SCALE GENOMIC DNA]</scope>
    <source>
        <strain evidence="3 5">Y9602</strain>
    </source>
</reference>
<dbReference type="Proteomes" id="UP000007257">
    <property type="component" value="Chromosome"/>
</dbReference>
<organism evidence="3 5">
    <name type="scientific">Rahnella sp. (strain Y9602)</name>
    <dbReference type="NCBI Taxonomy" id="2703885"/>
    <lineage>
        <taxon>Bacteria</taxon>
        <taxon>Pseudomonadati</taxon>
        <taxon>Pseudomonadota</taxon>
        <taxon>Gammaproteobacteria</taxon>
        <taxon>Enterobacterales</taxon>
        <taxon>Yersiniaceae</taxon>
        <taxon>Rahnella</taxon>
    </lineage>
</organism>
<dbReference type="AlphaFoldDB" id="A0A0H3FA66"/>
<keyword evidence="6" id="KW-1185">Reference proteome</keyword>
<dbReference type="EMBL" id="CP002505">
    <property type="protein sequence ID" value="ADW73759.1"/>
    <property type="molecule type" value="Genomic_DNA"/>
</dbReference>
<feature type="region of interest" description="Disordered" evidence="1">
    <location>
        <begin position="55"/>
        <end position="77"/>
    </location>
</feature>
<evidence type="ECO:0000256" key="1">
    <source>
        <dbReference type="SAM" id="MobiDB-lite"/>
    </source>
</evidence>
<dbReference type="KEGG" id="rah:Rahaq_2148"/>
<dbReference type="RefSeq" id="WP_013575460.1">
    <property type="nucleotide sequence ID" value="NC_015061.1"/>
</dbReference>
<evidence type="ECO:0000313" key="4">
    <source>
        <dbReference type="EMBL" id="MFD3223065.1"/>
    </source>
</evidence>
<dbReference type="Proteomes" id="UP001598201">
    <property type="component" value="Unassembled WGS sequence"/>
</dbReference>
<evidence type="ECO:0000313" key="6">
    <source>
        <dbReference type="Proteomes" id="UP001598201"/>
    </source>
</evidence>
<keyword evidence="2" id="KW-0812">Transmembrane</keyword>
<dbReference type="OrthoDB" id="6469731at2"/>
<sequence>MDIQDIIEIFILAAVIFIPLGYALRSRLPRWKNRFATRFLSPRYLTPMTISSINKNRKRSATLPETSAATGKSKTSL</sequence>
<reference evidence="5" key="1">
    <citation type="submission" date="2011-01" db="EMBL/GenBank/DDBJ databases">
        <title>Complete sequence of chromosome of Rahnella sp. Y9602.</title>
        <authorList>
            <consortium name="US DOE Joint Genome Institute"/>
            <person name="Lucas S."/>
            <person name="Copeland A."/>
            <person name="Lapidus A."/>
            <person name="Cheng J.-F."/>
            <person name="Goodwin L."/>
            <person name="Pitluck S."/>
            <person name="Lu M."/>
            <person name="Detter J.C."/>
            <person name="Han C."/>
            <person name="Tapia R."/>
            <person name="Land M."/>
            <person name="Hauser L."/>
            <person name="Kyrpides N."/>
            <person name="Ivanova N."/>
            <person name="Ovchinnikova G."/>
            <person name="Pagani I."/>
            <person name="Sobecky P.A."/>
            <person name="Martinez R.J."/>
            <person name="Woyke T."/>
        </authorList>
    </citation>
    <scope>NUCLEOTIDE SEQUENCE [LARGE SCALE GENOMIC DNA]</scope>
    <source>
        <strain evidence="5">Y9602</strain>
    </source>
</reference>
<evidence type="ECO:0000313" key="3">
    <source>
        <dbReference type="EMBL" id="ADW73759.1"/>
    </source>
</evidence>
<feature type="compositionally biased region" description="Polar residues" evidence="1">
    <location>
        <begin position="63"/>
        <end position="77"/>
    </location>
</feature>
<gene>
    <name evidence="4" type="primary">bcsF</name>
    <name evidence="3" type="ordered locus">Rahaq_2148</name>
    <name evidence="4" type="ORF">ACFPK4_05945</name>
</gene>
<dbReference type="InterPro" id="IPR019995">
    <property type="entry name" value="Cellulose_BcsF/YhjT"/>
</dbReference>
<feature type="transmembrane region" description="Helical" evidence="2">
    <location>
        <begin position="6"/>
        <end position="24"/>
    </location>
</feature>
<evidence type="ECO:0000256" key="2">
    <source>
        <dbReference type="SAM" id="Phobius"/>
    </source>
</evidence>
<dbReference type="GeneID" id="95417141"/>